<keyword evidence="1" id="KW-0808">Transferase</keyword>
<dbReference type="EMBL" id="JAAIUV010000037">
    <property type="protein sequence ID" value="NEX80249.1"/>
    <property type="molecule type" value="Genomic_DNA"/>
</dbReference>
<dbReference type="AlphaFoldDB" id="A0A6B3TV68"/>
<name>A0A6B3TV68_9BACI</name>
<dbReference type="GO" id="GO:0016740">
    <property type="term" value="F:transferase activity"/>
    <property type="evidence" value="ECO:0007669"/>
    <property type="project" value="UniProtKB-KW"/>
</dbReference>
<organism evidence="1 2">
    <name type="scientific">Neobacillus thermocopriae</name>
    <dbReference type="NCBI Taxonomy" id="1215031"/>
    <lineage>
        <taxon>Bacteria</taxon>
        <taxon>Bacillati</taxon>
        <taxon>Bacillota</taxon>
        <taxon>Bacilli</taxon>
        <taxon>Bacillales</taxon>
        <taxon>Bacillaceae</taxon>
        <taxon>Neobacillus</taxon>
    </lineage>
</organism>
<sequence length="273" mass="31980">MEQYNKTIIPFEKLRELTIPYNEPLILSVEKDGILFDFLIRLRKDSDKLIVLGSGAYDSNKFSPPVFQRHSWMNHFEESVIYFNDPTLYLGKMNLGWGFGNAERHFLEEVAEILKLLLNLINIENNNVLFYGSSAGGFMSMLLAGFIKGSRALVNNPQTFVNNYFASHVNKLFQAVVPEYSKDEILKEFSYRINALEFFKKINYIPEIYYLQNLACEHDMDKHLIPFFLGLKEVSESLANKRIQFDLYYDKEKDHNPLDMDETLSYIHKLIRK</sequence>
<proteinExistence type="predicted"/>
<evidence type="ECO:0000313" key="1">
    <source>
        <dbReference type="EMBL" id="NEX80249.1"/>
    </source>
</evidence>
<comment type="caution">
    <text evidence="1">The sequence shown here is derived from an EMBL/GenBank/DDBJ whole genome shotgun (WGS) entry which is preliminary data.</text>
</comment>
<dbReference type="RefSeq" id="WP_163252698.1">
    <property type="nucleotide sequence ID" value="NZ_JAAIUV010000037.1"/>
</dbReference>
<dbReference type="SUPFAM" id="SSF53474">
    <property type="entry name" value="alpha/beta-Hydrolases"/>
    <property type="match status" value="1"/>
</dbReference>
<keyword evidence="2" id="KW-1185">Reference proteome</keyword>
<reference evidence="1" key="1">
    <citation type="submission" date="2020-02" db="EMBL/GenBank/DDBJ databases">
        <title>Bacillus sedimentmangrovi sp. nov., isolated from sediment of the mangrove ecosystem.</title>
        <authorList>
            <person name="Liu G."/>
        </authorList>
    </citation>
    <scope>NUCLEOTIDE SEQUENCE [LARGE SCALE GENOMIC DNA]</scope>
    <source>
        <strain evidence="1">SgZ-7</strain>
    </source>
</reference>
<accession>A0A6B3TV68</accession>
<dbReference type="Proteomes" id="UP000481621">
    <property type="component" value="Unassembled WGS sequence"/>
</dbReference>
<dbReference type="InterPro" id="IPR029058">
    <property type="entry name" value="AB_hydrolase_fold"/>
</dbReference>
<evidence type="ECO:0000313" key="2">
    <source>
        <dbReference type="Proteomes" id="UP000481621"/>
    </source>
</evidence>
<protein>
    <submittedName>
        <fullName evidence="1">Glycosyl transferase family 2</fullName>
    </submittedName>
</protein>
<gene>
    <name evidence="1" type="ORF">G4Z05_15570</name>
</gene>